<dbReference type="AlphaFoldDB" id="A0A5P2AYH2"/>
<organism evidence="1 2">
    <name type="scientific">Streptomyces venezuelae</name>
    <dbReference type="NCBI Taxonomy" id="54571"/>
    <lineage>
        <taxon>Bacteria</taxon>
        <taxon>Bacillati</taxon>
        <taxon>Actinomycetota</taxon>
        <taxon>Actinomycetes</taxon>
        <taxon>Kitasatosporales</taxon>
        <taxon>Streptomycetaceae</taxon>
        <taxon>Streptomyces</taxon>
    </lineage>
</organism>
<evidence type="ECO:0000313" key="2">
    <source>
        <dbReference type="Proteomes" id="UP000324106"/>
    </source>
</evidence>
<evidence type="ECO:0000313" key="1">
    <source>
        <dbReference type="EMBL" id="QES23304.1"/>
    </source>
</evidence>
<name>A0A5P2AYH2_STRVZ</name>
<accession>A0A5P2AYH2</accession>
<sequence length="118" mass="13258">MLPPLPEGPWWDWEVRHYDGSRLTLVADHDLSYHHGLEVVFTDTLYVRCPMHFMDPEFRAPTPEERAEVTRLVGAEPPVLVAFEADGGGTVSAVCLIAAEDWAIRQGRFPRGTSADVR</sequence>
<dbReference type="RefSeq" id="WP_150272143.1">
    <property type="nucleotide sequence ID" value="NZ_CP029194.1"/>
</dbReference>
<protein>
    <submittedName>
        <fullName evidence="1">Uncharacterized protein</fullName>
    </submittedName>
</protein>
<dbReference type="Proteomes" id="UP000324106">
    <property type="component" value="Chromosome"/>
</dbReference>
<dbReference type="EMBL" id="CP029194">
    <property type="protein sequence ID" value="QES23304.1"/>
    <property type="molecule type" value="Genomic_DNA"/>
</dbReference>
<dbReference type="OrthoDB" id="3375452at2"/>
<proteinExistence type="predicted"/>
<reference evidence="1 2" key="1">
    <citation type="submission" date="2018-05" db="EMBL/GenBank/DDBJ databases">
        <title>Streptomyces venezuelae.</title>
        <authorList>
            <person name="Kim W."/>
            <person name="Lee N."/>
            <person name="Cho B.-K."/>
        </authorList>
    </citation>
    <scope>NUCLEOTIDE SEQUENCE [LARGE SCALE GENOMIC DNA]</scope>
    <source>
        <strain evidence="1 2">ATCC 15068</strain>
    </source>
</reference>
<gene>
    <name evidence="1" type="ORF">DEJ46_32735</name>
</gene>